<comment type="caution">
    <text evidence="2">The sequence shown here is derived from an EMBL/GenBank/DDBJ whole genome shotgun (WGS) entry which is preliminary data.</text>
</comment>
<dbReference type="EMBL" id="JAGIQL010000088">
    <property type="protein sequence ID" value="MBP0459839.1"/>
    <property type="molecule type" value="Genomic_DNA"/>
</dbReference>
<organism evidence="2 3">
    <name type="scientific">Streptomyces montanisoli</name>
    <dbReference type="NCBI Taxonomy" id="2798581"/>
    <lineage>
        <taxon>Bacteria</taxon>
        <taxon>Bacillati</taxon>
        <taxon>Actinomycetota</taxon>
        <taxon>Actinomycetes</taxon>
        <taxon>Kitasatosporales</taxon>
        <taxon>Streptomycetaceae</taxon>
        <taxon>Streptomyces</taxon>
    </lineage>
</organism>
<sequence>MTETTGPPAEALHPNLNTDGLTDEQRRGGACTYCGGPLTTGIAVDLGERRDPDGVRVFPRACPACAERCAP</sequence>
<name>A0A940MBE3_9ACTN</name>
<dbReference type="RefSeq" id="WP_209341979.1">
    <property type="nucleotide sequence ID" value="NZ_JAGIQL010000088.1"/>
</dbReference>
<evidence type="ECO:0000313" key="2">
    <source>
        <dbReference type="EMBL" id="MBP0459839.1"/>
    </source>
</evidence>
<reference evidence="2" key="1">
    <citation type="submission" date="2021-03" db="EMBL/GenBank/DDBJ databases">
        <title>Whole genome sequence of Streptomyces bomunensis MMS17-BM035.</title>
        <authorList>
            <person name="Lee J.H."/>
        </authorList>
    </citation>
    <scope>NUCLEOTIDE SEQUENCE</scope>
    <source>
        <strain evidence="2">MMS17-BM035</strain>
    </source>
</reference>
<proteinExistence type="predicted"/>
<gene>
    <name evidence="2" type="ORF">JFN87_20420</name>
</gene>
<protein>
    <submittedName>
        <fullName evidence="2">Uncharacterized protein</fullName>
    </submittedName>
</protein>
<accession>A0A940MBE3</accession>
<evidence type="ECO:0000313" key="3">
    <source>
        <dbReference type="Proteomes" id="UP000670475"/>
    </source>
</evidence>
<keyword evidence="3" id="KW-1185">Reference proteome</keyword>
<dbReference type="Proteomes" id="UP000670475">
    <property type="component" value="Unassembled WGS sequence"/>
</dbReference>
<dbReference type="AlphaFoldDB" id="A0A940MBE3"/>
<evidence type="ECO:0000256" key="1">
    <source>
        <dbReference type="SAM" id="MobiDB-lite"/>
    </source>
</evidence>
<feature type="region of interest" description="Disordered" evidence="1">
    <location>
        <begin position="1"/>
        <end position="24"/>
    </location>
</feature>